<evidence type="ECO:0000313" key="4">
    <source>
        <dbReference type="EMBL" id="NHN83306.1"/>
    </source>
</evidence>
<organism evidence="4 5">
    <name type="scientific">Acetobacter musti</name>
    <dbReference type="NCBI Taxonomy" id="864732"/>
    <lineage>
        <taxon>Bacteria</taxon>
        <taxon>Pseudomonadati</taxon>
        <taxon>Pseudomonadota</taxon>
        <taxon>Alphaproteobacteria</taxon>
        <taxon>Acetobacterales</taxon>
        <taxon>Acetobacteraceae</taxon>
        <taxon>Acetobacter</taxon>
    </lineage>
</organism>
<keyword evidence="1" id="KW-0328">Glycosyltransferase</keyword>
<keyword evidence="5" id="KW-1185">Reference proteome</keyword>
<proteinExistence type="predicted"/>
<evidence type="ECO:0000256" key="1">
    <source>
        <dbReference type="ARBA" id="ARBA00022676"/>
    </source>
</evidence>
<dbReference type="PANTHER" id="PTHR12526:SF510">
    <property type="entry name" value="D-INOSITOL 3-PHOSPHATE GLYCOSYLTRANSFERASE"/>
    <property type="match status" value="1"/>
</dbReference>
<dbReference type="EMBL" id="WOTB01000002">
    <property type="protein sequence ID" value="NHN83306.1"/>
    <property type="molecule type" value="Genomic_DNA"/>
</dbReference>
<evidence type="ECO:0000313" key="5">
    <source>
        <dbReference type="Proteomes" id="UP000635278"/>
    </source>
</evidence>
<dbReference type="SUPFAM" id="SSF53756">
    <property type="entry name" value="UDP-Glycosyltransferase/glycogen phosphorylase"/>
    <property type="match status" value="1"/>
</dbReference>
<sequence length="374" mass="40436">MSRILVWQWGRRGAGPRFALKLAEAIQSLPGQSVVLSLSGRAEILAEGVPVPVRVSPEETYGGFAGLAVRILGGPVLVRKLIRKLSLWKPDFAICAMTSPLDFLMEIALRRAGVPCVVVVHDAVAHPGDGFPFQLTLQRYLLRRVDVVVALSAHVAKQLRGQAALRGRDIVMSSLPPFDYSATYDGDVPWEGERRPGPVRLLMFGRLLTYKGLDILLEALSMLPPGAEYECRIVGRGPDSATLRSLAALPDVHVENRWVPEGEVGALIAWADVMLLPYREASQSGVGAIAQAAGRWILSTNVGGLAEQFRDMPQTCLCEPTAQAFSAMLAQLIADQPLPLVVPRDRGQQAWPAVAGRLVADIGVALGRSACHRI</sequence>
<name>A0ABX0JII9_9PROT</name>
<keyword evidence="2" id="KW-0808">Transferase</keyword>
<evidence type="ECO:0000259" key="3">
    <source>
        <dbReference type="Pfam" id="PF13579"/>
    </source>
</evidence>
<reference evidence="4 5" key="1">
    <citation type="journal article" date="2020" name="Int. J. Syst. Evol. Microbiol.">
        <title>Novel acetic acid bacteria from cider fermentations: Acetobacter conturbans sp. nov. and Acetobacter fallax sp. nov.</title>
        <authorList>
            <person name="Sombolestani A.S."/>
            <person name="Cleenwerck I."/>
            <person name="Cnockaert M."/>
            <person name="Borremans W."/>
            <person name="Wieme A.D."/>
            <person name="De Vuyst L."/>
            <person name="Vandamme P."/>
        </authorList>
    </citation>
    <scope>NUCLEOTIDE SEQUENCE [LARGE SCALE GENOMIC DNA]</scope>
    <source>
        <strain evidence="4 5">LMG 30640</strain>
    </source>
</reference>
<dbReference type="Proteomes" id="UP000635278">
    <property type="component" value="Unassembled WGS sequence"/>
</dbReference>
<dbReference type="RefSeq" id="WP_173581755.1">
    <property type="nucleotide sequence ID" value="NZ_WOTB01000002.1"/>
</dbReference>
<feature type="domain" description="Glycosyltransferase subfamily 4-like N-terminal" evidence="3">
    <location>
        <begin position="17"/>
        <end position="163"/>
    </location>
</feature>
<accession>A0ABX0JII9</accession>
<protein>
    <submittedName>
        <fullName evidence="4">Glycosyltransferase</fullName>
    </submittedName>
</protein>
<dbReference type="Pfam" id="PF13579">
    <property type="entry name" value="Glyco_trans_4_4"/>
    <property type="match status" value="1"/>
</dbReference>
<gene>
    <name evidence="4" type="ORF">GOB93_01455</name>
</gene>
<dbReference type="Gene3D" id="3.40.50.2000">
    <property type="entry name" value="Glycogen Phosphorylase B"/>
    <property type="match status" value="2"/>
</dbReference>
<dbReference type="PANTHER" id="PTHR12526">
    <property type="entry name" value="GLYCOSYLTRANSFERASE"/>
    <property type="match status" value="1"/>
</dbReference>
<evidence type="ECO:0000256" key="2">
    <source>
        <dbReference type="ARBA" id="ARBA00022679"/>
    </source>
</evidence>
<comment type="caution">
    <text evidence="4">The sequence shown here is derived from an EMBL/GenBank/DDBJ whole genome shotgun (WGS) entry which is preliminary data.</text>
</comment>
<dbReference type="InterPro" id="IPR028098">
    <property type="entry name" value="Glyco_trans_4-like_N"/>
</dbReference>
<dbReference type="Pfam" id="PF13692">
    <property type="entry name" value="Glyco_trans_1_4"/>
    <property type="match status" value="1"/>
</dbReference>
<dbReference type="CDD" id="cd03801">
    <property type="entry name" value="GT4_PimA-like"/>
    <property type="match status" value="1"/>
</dbReference>